<dbReference type="PROSITE" id="PS50054">
    <property type="entry name" value="TYR_PHOSPHATASE_DUAL"/>
    <property type="match status" value="1"/>
</dbReference>
<evidence type="ECO:0000256" key="5">
    <source>
        <dbReference type="SAM" id="MobiDB-lite"/>
    </source>
</evidence>
<dbReference type="GO" id="GO:0005737">
    <property type="term" value="C:cytoplasm"/>
    <property type="evidence" value="ECO:0007669"/>
    <property type="project" value="TreeGrafter"/>
</dbReference>
<dbReference type="CDD" id="cd14498">
    <property type="entry name" value="DSP"/>
    <property type="match status" value="1"/>
</dbReference>
<dbReference type="GO" id="GO:0043409">
    <property type="term" value="P:negative regulation of MAPK cascade"/>
    <property type="evidence" value="ECO:0007669"/>
    <property type="project" value="TreeGrafter"/>
</dbReference>
<dbReference type="Proteomes" id="UP000567179">
    <property type="component" value="Unassembled WGS sequence"/>
</dbReference>
<name>A0A8H5B1R9_9AGAR</name>
<dbReference type="Pfam" id="PF00782">
    <property type="entry name" value="DSPc"/>
    <property type="match status" value="1"/>
</dbReference>
<accession>A0A8H5B1R9</accession>
<dbReference type="AlphaFoldDB" id="A0A8H5B1R9"/>
<protein>
    <recommendedName>
        <fullName evidence="2">protein-tyrosine-phosphatase</fullName>
        <ecNumber evidence="2">3.1.3.48</ecNumber>
    </recommendedName>
</protein>
<feature type="domain" description="Tyrosine specific protein phosphatases" evidence="7">
    <location>
        <begin position="104"/>
        <end position="162"/>
    </location>
</feature>
<keyword evidence="4" id="KW-0904">Protein phosphatase</keyword>
<dbReference type="Gene3D" id="3.90.190.10">
    <property type="entry name" value="Protein tyrosine phosphatase superfamily"/>
    <property type="match status" value="1"/>
</dbReference>
<evidence type="ECO:0000256" key="2">
    <source>
        <dbReference type="ARBA" id="ARBA00013064"/>
    </source>
</evidence>
<dbReference type="PANTHER" id="PTHR10159:SF519">
    <property type="entry name" value="DUAL SPECIFICITY PROTEIN PHOSPHATASE MPK3"/>
    <property type="match status" value="1"/>
</dbReference>
<proteinExistence type="inferred from homology"/>
<dbReference type="EMBL" id="JAACJJ010000043">
    <property type="protein sequence ID" value="KAF5315124.1"/>
    <property type="molecule type" value="Genomic_DNA"/>
</dbReference>
<feature type="domain" description="Tyrosine-protein phosphatase" evidence="6">
    <location>
        <begin position="38"/>
        <end position="184"/>
    </location>
</feature>
<dbReference type="InterPro" id="IPR029021">
    <property type="entry name" value="Prot-tyrosine_phosphatase-like"/>
</dbReference>
<reference evidence="8 9" key="1">
    <citation type="journal article" date="2020" name="ISME J.">
        <title>Uncovering the hidden diversity of litter-decomposition mechanisms in mushroom-forming fungi.</title>
        <authorList>
            <person name="Floudas D."/>
            <person name="Bentzer J."/>
            <person name="Ahren D."/>
            <person name="Johansson T."/>
            <person name="Persson P."/>
            <person name="Tunlid A."/>
        </authorList>
    </citation>
    <scope>NUCLEOTIDE SEQUENCE [LARGE SCALE GENOMIC DNA]</scope>
    <source>
        <strain evidence="8 9">CBS 101986</strain>
    </source>
</reference>
<dbReference type="SUPFAM" id="SSF52799">
    <property type="entry name" value="(Phosphotyrosine protein) phosphatases II"/>
    <property type="match status" value="1"/>
</dbReference>
<sequence length="296" mass="31679">MIRFDNVPPEVMQAMCTPMHPILTPPSSSTPISPSSSSPSSSTGGLYLGSLAALSDVPALRAAHITHLVQILDVPWLPPLQQQGFICYQIKIDDTEDETKVDLRRYLKEATNWIEGVIRQGGGVLVHCQQGVSRSPAIVIAFLMRFRGMSFDAAFAYTKRCRACIKPNTAFMRALRDWEAITGTASSPIGIPAGAYLGSSGGPGGMHGGAGGGPGGPGGLRLQLQLPPGKMRTPSGMGGAAATAQGQQQQYLQQQQIQAQQAQQAYQQQQQQQQQQTQQQGSPVVTRPPLGRRYTS</sequence>
<feature type="region of interest" description="Disordered" evidence="5">
    <location>
        <begin position="18"/>
        <end position="40"/>
    </location>
</feature>
<evidence type="ECO:0000256" key="3">
    <source>
        <dbReference type="ARBA" id="ARBA00022801"/>
    </source>
</evidence>
<feature type="compositionally biased region" description="Low complexity" evidence="5">
    <location>
        <begin position="21"/>
        <end position="40"/>
    </location>
</feature>
<dbReference type="GO" id="GO:0004725">
    <property type="term" value="F:protein tyrosine phosphatase activity"/>
    <property type="evidence" value="ECO:0007669"/>
    <property type="project" value="UniProtKB-EC"/>
</dbReference>
<feature type="region of interest" description="Disordered" evidence="5">
    <location>
        <begin position="202"/>
        <end position="296"/>
    </location>
</feature>
<dbReference type="InterPro" id="IPR016130">
    <property type="entry name" value="Tyr_Pase_AS"/>
</dbReference>
<organism evidence="8 9">
    <name type="scientific">Psilocybe cf. subviscida</name>
    <dbReference type="NCBI Taxonomy" id="2480587"/>
    <lineage>
        <taxon>Eukaryota</taxon>
        <taxon>Fungi</taxon>
        <taxon>Dikarya</taxon>
        <taxon>Basidiomycota</taxon>
        <taxon>Agaricomycotina</taxon>
        <taxon>Agaricomycetes</taxon>
        <taxon>Agaricomycetidae</taxon>
        <taxon>Agaricales</taxon>
        <taxon>Agaricineae</taxon>
        <taxon>Strophariaceae</taxon>
        <taxon>Psilocybe</taxon>
    </lineage>
</organism>
<dbReference type="InterPro" id="IPR020422">
    <property type="entry name" value="TYR_PHOSPHATASE_DUAL_dom"/>
</dbReference>
<keyword evidence="3" id="KW-0378">Hydrolase</keyword>
<feature type="compositionally biased region" description="Low complexity" evidence="5">
    <location>
        <begin position="220"/>
        <end position="229"/>
    </location>
</feature>
<dbReference type="EC" id="3.1.3.48" evidence="2"/>
<dbReference type="PROSITE" id="PS50056">
    <property type="entry name" value="TYR_PHOSPHATASE_2"/>
    <property type="match status" value="1"/>
</dbReference>
<evidence type="ECO:0000313" key="9">
    <source>
        <dbReference type="Proteomes" id="UP000567179"/>
    </source>
</evidence>
<dbReference type="PANTHER" id="PTHR10159">
    <property type="entry name" value="DUAL SPECIFICITY PROTEIN PHOSPHATASE"/>
    <property type="match status" value="1"/>
</dbReference>
<dbReference type="InterPro" id="IPR000387">
    <property type="entry name" value="Tyr_Pase_dom"/>
</dbReference>
<evidence type="ECO:0000256" key="4">
    <source>
        <dbReference type="ARBA" id="ARBA00022912"/>
    </source>
</evidence>
<dbReference type="InterPro" id="IPR000340">
    <property type="entry name" value="Dual-sp_phosphatase_cat-dom"/>
</dbReference>
<comment type="similarity">
    <text evidence="1">Belongs to the protein-tyrosine phosphatase family. Non-receptor class dual specificity subfamily.</text>
</comment>
<gene>
    <name evidence="8" type="ORF">D9619_007527</name>
</gene>
<feature type="compositionally biased region" description="Low complexity" evidence="5">
    <location>
        <begin position="240"/>
        <end position="280"/>
    </location>
</feature>
<evidence type="ECO:0000259" key="7">
    <source>
        <dbReference type="PROSITE" id="PS50056"/>
    </source>
</evidence>
<evidence type="ECO:0000256" key="1">
    <source>
        <dbReference type="ARBA" id="ARBA00008601"/>
    </source>
</evidence>
<dbReference type="PROSITE" id="PS00383">
    <property type="entry name" value="TYR_PHOSPHATASE_1"/>
    <property type="match status" value="1"/>
</dbReference>
<feature type="compositionally biased region" description="Gly residues" evidence="5">
    <location>
        <begin position="202"/>
        <end position="219"/>
    </location>
</feature>
<comment type="caution">
    <text evidence="8">The sequence shown here is derived from an EMBL/GenBank/DDBJ whole genome shotgun (WGS) entry which is preliminary data.</text>
</comment>
<dbReference type="SMART" id="SM00195">
    <property type="entry name" value="DSPc"/>
    <property type="match status" value="1"/>
</dbReference>
<dbReference type="OrthoDB" id="273181at2759"/>
<keyword evidence="9" id="KW-1185">Reference proteome</keyword>
<evidence type="ECO:0000259" key="6">
    <source>
        <dbReference type="PROSITE" id="PS50054"/>
    </source>
</evidence>
<evidence type="ECO:0000313" key="8">
    <source>
        <dbReference type="EMBL" id="KAF5315124.1"/>
    </source>
</evidence>